<dbReference type="InterPro" id="IPR035907">
    <property type="entry name" value="Hppk_sf"/>
</dbReference>
<proteinExistence type="predicted"/>
<keyword evidence="7" id="KW-0067">ATP-binding</keyword>
<comment type="pathway">
    <text evidence="2">Cofactor biosynthesis; tetrahydrofolate biosynthesis; 2-amino-4-hydroxy-6-hydroxymethyl-7,8-dihydropteridine diphosphate from 7,8-dihydroneopterin triphosphate: step 4/4.</text>
</comment>
<dbReference type="Gene3D" id="3.30.70.560">
    <property type="entry name" value="7,8-Dihydro-6-hydroxymethylpterin-pyrophosphokinase HPPK"/>
    <property type="match status" value="1"/>
</dbReference>
<evidence type="ECO:0000256" key="4">
    <source>
        <dbReference type="ARBA" id="ARBA00022679"/>
    </source>
</evidence>
<accession>A0ABV8CZ92</accession>
<keyword evidence="6" id="KW-0418">Kinase</keyword>
<evidence type="ECO:0000256" key="8">
    <source>
        <dbReference type="ARBA" id="ARBA00022909"/>
    </source>
</evidence>
<evidence type="ECO:0000256" key="3">
    <source>
        <dbReference type="ARBA" id="ARBA00013253"/>
    </source>
</evidence>
<comment type="catalytic activity">
    <reaction evidence="1">
        <text>6-hydroxymethyl-7,8-dihydropterin + ATP = (7,8-dihydropterin-6-yl)methyl diphosphate + AMP + H(+)</text>
        <dbReference type="Rhea" id="RHEA:11412"/>
        <dbReference type="ChEBI" id="CHEBI:15378"/>
        <dbReference type="ChEBI" id="CHEBI:30616"/>
        <dbReference type="ChEBI" id="CHEBI:44841"/>
        <dbReference type="ChEBI" id="CHEBI:72950"/>
        <dbReference type="ChEBI" id="CHEBI:456215"/>
        <dbReference type="EC" id="2.7.6.3"/>
    </reaction>
</comment>
<evidence type="ECO:0000256" key="2">
    <source>
        <dbReference type="ARBA" id="ARBA00005051"/>
    </source>
</evidence>
<protein>
    <recommendedName>
        <fullName evidence="3">2-amino-4-hydroxy-6-hydroxymethyldihydropteridine diphosphokinase</fullName>
        <ecNumber evidence="3">2.7.6.3</ecNumber>
    </recommendedName>
</protein>
<feature type="domain" description="7,8-dihydro-6-hydroxymethylpterin-pyrophosphokinase" evidence="9">
    <location>
        <begin position="88"/>
        <end position="99"/>
    </location>
</feature>
<keyword evidence="5" id="KW-0547">Nucleotide-binding</keyword>
<dbReference type="EC" id="2.7.6.3" evidence="3"/>
<comment type="caution">
    <text evidence="10">The sequence shown here is derived from an EMBL/GenBank/DDBJ whole genome shotgun (WGS) entry which is preliminary data.</text>
</comment>
<evidence type="ECO:0000256" key="7">
    <source>
        <dbReference type="ARBA" id="ARBA00022840"/>
    </source>
</evidence>
<dbReference type="InterPro" id="IPR000550">
    <property type="entry name" value="Hppk"/>
</dbReference>
<evidence type="ECO:0000256" key="6">
    <source>
        <dbReference type="ARBA" id="ARBA00022777"/>
    </source>
</evidence>
<dbReference type="RefSeq" id="WP_380429837.1">
    <property type="nucleotide sequence ID" value="NZ_JBHSAC010000018.1"/>
</dbReference>
<keyword evidence="11" id="KW-1185">Reference proteome</keyword>
<dbReference type="SUPFAM" id="SSF55083">
    <property type="entry name" value="6-hydroxymethyl-7,8-dihydropterin pyrophosphokinase, HPPK"/>
    <property type="match status" value="1"/>
</dbReference>
<organism evidence="10 11">
    <name type="scientific">Streptococcus dentapri</name>
    <dbReference type="NCBI Taxonomy" id="573564"/>
    <lineage>
        <taxon>Bacteria</taxon>
        <taxon>Bacillati</taxon>
        <taxon>Bacillota</taxon>
        <taxon>Bacilli</taxon>
        <taxon>Lactobacillales</taxon>
        <taxon>Streptococcaceae</taxon>
        <taxon>Streptococcus</taxon>
    </lineage>
</organism>
<evidence type="ECO:0000256" key="5">
    <source>
        <dbReference type="ARBA" id="ARBA00022741"/>
    </source>
</evidence>
<dbReference type="NCBIfam" id="TIGR01498">
    <property type="entry name" value="folK"/>
    <property type="match status" value="1"/>
</dbReference>
<keyword evidence="4 10" id="KW-0808">Transferase</keyword>
<dbReference type="GO" id="GO:0003848">
    <property type="term" value="F:2-amino-4-hydroxy-6-hydroxymethyldihydropteridine diphosphokinase activity"/>
    <property type="evidence" value="ECO:0007669"/>
    <property type="project" value="UniProtKB-EC"/>
</dbReference>
<dbReference type="EMBL" id="JBHSAC010000018">
    <property type="protein sequence ID" value="MFC3931579.1"/>
    <property type="molecule type" value="Genomic_DNA"/>
</dbReference>
<sequence>MTVVYLSLGSNIGDRKGYLEAALAHLAELPQTVLVKSSSIYETPAWGVTEQADFLNLACQLETQLAPEELLIFCQQIEDKLGRIRQQHWGPRTLDIDILLYGSLIINTKQLSLPHPYMKERAFVLVPLLELTADLKDPQTNQLYADELARLDCSEIKLNS</sequence>
<evidence type="ECO:0000259" key="9">
    <source>
        <dbReference type="PROSITE" id="PS00794"/>
    </source>
</evidence>
<evidence type="ECO:0000256" key="1">
    <source>
        <dbReference type="ARBA" id="ARBA00000198"/>
    </source>
</evidence>
<dbReference type="CDD" id="cd00483">
    <property type="entry name" value="HPPK"/>
    <property type="match status" value="1"/>
</dbReference>
<dbReference type="PANTHER" id="PTHR43071:SF1">
    <property type="entry name" value="2-AMINO-4-HYDROXY-6-HYDROXYMETHYLDIHYDROPTERIDINE PYROPHOSPHOKINASE"/>
    <property type="match status" value="1"/>
</dbReference>
<dbReference type="PANTHER" id="PTHR43071">
    <property type="entry name" value="2-AMINO-4-HYDROXY-6-HYDROXYMETHYLDIHYDROPTERIDINE PYROPHOSPHOKINASE"/>
    <property type="match status" value="1"/>
</dbReference>
<reference evidence="11" key="1">
    <citation type="journal article" date="2019" name="Int. J. Syst. Evol. Microbiol.">
        <title>The Global Catalogue of Microorganisms (GCM) 10K type strain sequencing project: providing services to taxonomists for standard genome sequencing and annotation.</title>
        <authorList>
            <consortium name="The Broad Institute Genomics Platform"/>
            <consortium name="The Broad Institute Genome Sequencing Center for Infectious Disease"/>
            <person name="Wu L."/>
            <person name="Ma J."/>
        </authorList>
    </citation>
    <scope>NUCLEOTIDE SEQUENCE [LARGE SCALE GENOMIC DNA]</scope>
    <source>
        <strain evidence="11">CCUG 58728</strain>
    </source>
</reference>
<dbReference type="Proteomes" id="UP001595901">
    <property type="component" value="Unassembled WGS sequence"/>
</dbReference>
<dbReference type="PROSITE" id="PS00794">
    <property type="entry name" value="HPPK"/>
    <property type="match status" value="1"/>
</dbReference>
<gene>
    <name evidence="10" type="primary">folK</name>
    <name evidence="10" type="ORF">ACFOSE_02045</name>
</gene>
<name>A0ABV8CZ92_9STRE</name>
<evidence type="ECO:0000313" key="11">
    <source>
        <dbReference type="Proteomes" id="UP001595901"/>
    </source>
</evidence>
<evidence type="ECO:0000313" key="10">
    <source>
        <dbReference type="EMBL" id="MFC3931579.1"/>
    </source>
</evidence>
<dbReference type="Pfam" id="PF01288">
    <property type="entry name" value="HPPK"/>
    <property type="match status" value="1"/>
</dbReference>
<keyword evidence="8" id="KW-0289">Folate biosynthesis</keyword>